<evidence type="ECO:0000256" key="1">
    <source>
        <dbReference type="SAM" id="Phobius"/>
    </source>
</evidence>
<evidence type="ECO:0000313" key="3">
    <source>
        <dbReference type="Proteomes" id="UP000016843"/>
    </source>
</evidence>
<gene>
    <name evidence="2" type="ORF">P872_08145</name>
</gene>
<accession>U5BZM5</accession>
<organism evidence="2 3">
    <name type="scientific">Rhodonellum psychrophilum GCM71 = DSM 17998</name>
    <dbReference type="NCBI Taxonomy" id="1123057"/>
    <lineage>
        <taxon>Bacteria</taxon>
        <taxon>Pseudomonadati</taxon>
        <taxon>Bacteroidota</taxon>
        <taxon>Cytophagia</taxon>
        <taxon>Cytophagales</taxon>
        <taxon>Cytophagaceae</taxon>
        <taxon>Rhodonellum</taxon>
    </lineage>
</organism>
<keyword evidence="1" id="KW-1133">Transmembrane helix</keyword>
<keyword evidence="1" id="KW-0812">Transmembrane</keyword>
<sequence>MHDPQYIAGYPTLVDIVFQHPFGLGLLQFWKEEELVCAITKLSKCIKGSSKLTFTLKNNAIKNTPIATTFAILFTFVFIFIKFNLNFF</sequence>
<proteinExistence type="predicted"/>
<feature type="transmembrane region" description="Helical" evidence="1">
    <location>
        <begin position="66"/>
        <end position="85"/>
    </location>
</feature>
<keyword evidence="3" id="KW-1185">Reference proteome</keyword>
<reference evidence="2 3" key="1">
    <citation type="journal article" date="2013" name="Genome Announc.">
        <title>Draft Genome Sequence of the Psychrophilic and Alkaliphilic Rhodonellum psychrophilum Strain GCM71T.</title>
        <authorList>
            <person name="Hauptmann A.L."/>
            <person name="Glaring M.A."/>
            <person name="Hallin P.F."/>
            <person name="Prieme A."/>
            <person name="Stougaard P."/>
        </authorList>
    </citation>
    <scope>NUCLEOTIDE SEQUENCE [LARGE SCALE GENOMIC DNA]</scope>
    <source>
        <strain evidence="2 3">GCM71</strain>
    </source>
</reference>
<dbReference type="Proteomes" id="UP000016843">
    <property type="component" value="Unassembled WGS sequence"/>
</dbReference>
<evidence type="ECO:0000313" key="2">
    <source>
        <dbReference type="EMBL" id="ERM82131.1"/>
    </source>
</evidence>
<keyword evidence="1" id="KW-0472">Membrane</keyword>
<dbReference type="AlphaFoldDB" id="U5BZM5"/>
<name>U5BZM5_9BACT</name>
<protein>
    <submittedName>
        <fullName evidence="2">Uncharacterized protein</fullName>
    </submittedName>
</protein>
<dbReference type="EMBL" id="AWXR01000032">
    <property type="protein sequence ID" value="ERM82131.1"/>
    <property type="molecule type" value="Genomic_DNA"/>
</dbReference>
<comment type="caution">
    <text evidence="2">The sequence shown here is derived from an EMBL/GenBank/DDBJ whole genome shotgun (WGS) entry which is preliminary data.</text>
</comment>